<dbReference type="Proteomes" id="UP000807504">
    <property type="component" value="Unassembled WGS sequence"/>
</dbReference>
<sequence>MGYLIYGYYITGTDEYDIKWSMPQCVLTLRLIGLAYDVFDGQKPEEKLSTEQKKTALKKCPSLLEVAGHTYFFGGFMVGPQFPMKRYIDFIEGRFPGKDLSGKPSCVVAGFRRLGLGFLVLSLYQIGNMVIPEKTLLSDEFMDYSLWKKLLIIGIWGKIVLYKYMACWLISEGSCIITGMTFNGKDANGNNQWDGCANVKLWDFSVTITFEGIIKSFNINTNLWVAQYVFKRLKFLGNRLISQAAALLFLAIWHGLHSGYYHCFISEFIVMYFEKDVEDILDKRLPKLKARLTQGALKIPVLIFLKIYVDVFMGYCLVSFAMLSWSKYMKVYGSVYYIGHIFYMSWPLLSPLVRMLLPKARVKDEKHKTQ</sequence>
<dbReference type="GO" id="GO:0006656">
    <property type="term" value="P:phosphatidylcholine biosynthetic process"/>
    <property type="evidence" value="ECO:0007669"/>
    <property type="project" value="TreeGrafter"/>
</dbReference>
<keyword evidence="11 19" id="KW-0472">Membrane</keyword>
<evidence type="ECO:0000256" key="13">
    <source>
        <dbReference type="ARBA" id="ARBA00023264"/>
    </source>
</evidence>
<evidence type="ECO:0000256" key="7">
    <source>
        <dbReference type="ARBA" id="ARBA00022692"/>
    </source>
</evidence>
<evidence type="ECO:0000256" key="8">
    <source>
        <dbReference type="ARBA" id="ARBA00022824"/>
    </source>
</evidence>
<dbReference type="InterPro" id="IPR049941">
    <property type="entry name" value="LPLAT_7/PORCN-like"/>
</dbReference>
<evidence type="ECO:0000256" key="5">
    <source>
        <dbReference type="ARBA" id="ARBA00022516"/>
    </source>
</evidence>
<evidence type="ECO:0000256" key="6">
    <source>
        <dbReference type="ARBA" id="ARBA00022679"/>
    </source>
</evidence>
<feature type="transmembrane region" description="Helical" evidence="19">
    <location>
        <begin position="335"/>
        <end position="357"/>
    </location>
</feature>
<dbReference type="GO" id="GO:0030258">
    <property type="term" value="P:lipid modification"/>
    <property type="evidence" value="ECO:0007669"/>
    <property type="project" value="TreeGrafter"/>
</dbReference>
<evidence type="ECO:0000256" key="10">
    <source>
        <dbReference type="ARBA" id="ARBA00023098"/>
    </source>
</evidence>
<evidence type="ECO:0000256" key="18">
    <source>
        <dbReference type="ARBA" id="ARBA00039721"/>
    </source>
</evidence>
<keyword evidence="10" id="KW-0443">Lipid metabolism</keyword>
<comment type="caution">
    <text evidence="20">The sequence shown here is derived from an EMBL/GenBank/DDBJ whole genome shotgun (WGS) entry which is preliminary data.</text>
</comment>
<reference evidence="20" key="1">
    <citation type="journal article" date="2020" name="bioRxiv">
        <title>Chromosome-level reference genome of the European wasp spider Argiope bruennichi: a resource for studies on range expansion and evolutionary adaptation.</title>
        <authorList>
            <person name="Sheffer M.M."/>
            <person name="Hoppe A."/>
            <person name="Krehenwinkel H."/>
            <person name="Uhl G."/>
            <person name="Kuss A.W."/>
            <person name="Jensen L."/>
            <person name="Jensen C."/>
            <person name="Gillespie R.G."/>
            <person name="Hoff K.J."/>
            <person name="Prost S."/>
        </authorList>
    </citation>
    <scope>NUCLEOTIDE SEQUENCE</scope>
</reference>
<keyword evidence="14 20" id="KW-0012">Acyltransferase</keyword>
<gene>
    <name evidence="20" type="ORF">HNY73_017486</name>
</gene>
<evidence type="ECO:0000256" key="15">
    <source>
        <dbReference type="ARBA" id="ARBA00025707"/>
    </source>
</evidence>
<dbReference type="GO" id="GO:0016020">
    <property type="term" value="C:membrane"/>
    <property type="evidence" value="ECO:0007669"/>
    <property type="project" value="UniProtKB-SubCell"/>
</dbReference>
<dbReference type="PANTHER" id="PTHR13906">
    <property type="entry name" value="PORCUPINE"/>
    <property type="match status" value="1"/>
</dbReference>
<keyword evidence="13" id="KW-1208">Phospholipid metabolism</keyword>
<keyword evidence="9 19" id="KW-1133">Transmembrane helix</keyword>
<evidence type="ECO:0000256" key="3">
    <source>
        <dbReference type="ARBA" id="ARBA00005074"/>
    </source>
</evidence>
<dbReference type="Pfam" id="PF03062">
    <property type="entry name" value="MBOAT"/>
    <property type="match status" value="1"/>
</dbReference>
<feature type="transmembrane region" description="Helical" evidence="19">
    <location>
        <begin position="236"/>
        <end position="253"/>
    </location>
</feature>
<organism evidence="20 21">
    <name type="scientific">Argiope bruennichi</name>
    <name type="common">Wasp spider</name>
    <name type="synonym">Aranea bruennichi</name>
    <dbReference type="NCBI Taxonomy" id="94029"/>
    <lineage>
        <taxon>Eukaryota</taxon>
        <taxon>Metazoa</taxon>
        <taxon>Ecdysozoa</taxon>
        <taxon>Arthropoda</taxon>
        <taxon>Chelicerata</taxon>
        <taxon>Arachnida</taxon>
        <taxon>Araneae</taxon>
        <taxon>Araneomorphae</taxon>
        <taxon>Entelegynae</taxon>
        <taxon>Araneoidea</taxon>
        <taxon>Araneidae</taxon>
        <taxon>Argiope</taxon>
    </lineage>
</organism>
<keyword evidence="12" id="KW-0594">Phospholipid biosynthesis</keyword>
<accession>A0A8T0EAV1</accession>
<comment type="similarity">
    <text evidence="4">Belongs to the membrane-bound acyltransferase family.</text>
</comment>
<evidence type="ECO:0000256" key="17">
    <source>
        <dbReference type="ARBA" id="ARBA00038923"/>
    </source>
</evidence>
<dbReference type="EC" id="2.3.1.23" evidence="16"/>
<keyword evidence="7 19" id="KW-0812">Transmembrane</keyword>
<keyword evidence="8" id="KW-0256">Endoplasmic reticulum</keyword>
<keyword evidence="5" id="KW-0444">Lipid biosynthesis</keyword>
<dbReference type="EMBL" id="JABXBU010002228">
    <property type="protein sequence ID" value="KAF8769891.1"/>
    <property type="molecule type" value="Genomic_DNA"/>
</dbReference>
<name>A0A8T0EAV1_ARGBR</name>
<evidence type="ECO:0000256" key="4">
    <source>
        <dbReference type="ARBA" id="ARBA00010323"/>
    </source>
</evidence>
<dbReference type="EC" id="2.3.1.n6" evidence="17"/>
<reference evidence="20" key="2">
    <citation type="submission" date="2020-06" db="EMBL/GenBank/DDBJ databases">
        <authorList>
            <person name="Sheffer M."/>
        </authorList>
    </citation>
    <scope>NUCLEOTIDE SEQUENCE</scope>
</reference>
<dbReference type="GO" id="GO:0047184">
    <property type="term" value="F:1-acylglycerophosphocholine O-acyltransferase activity"/>
    <property type="evidence" value="ECO:0007669"/>
    <property type="project" value="UniProtKB-EC"/>
</dbReference>
<evidence type="ECO:0000256" key="9">
    <source>
        <dbReference type="ARBA" id="ARBA00022989"/>
    </source>
</evidence>
<evidence type="ECO:0000256" key="14">
    <source>
        <dbReference type="ARBA" id="ARBA00023315"/>
    </source>
</evidence>
<evidence type="ECO:0000313" key="20">
    <source>
        <dbReference type="EMBL" id="KAF8769891.1"/>
    </source>
</evidence>
<dbReference type="GO" id="GO:0071617">
    <property type="term" value="F:lysophospholipid acyltransferase activity"/>
    <property type="evidence" value="ECO:0007669"/>
    <property type="project" value="TreeGrafter"/>
</dbReference>
<dbReference type="GO" id="GO:0005783">
    <property type="term" value="C:endoplasmic reticulum"/>
    <property type="evidence" value="ECO:0007669"/>
    <property type="project" value="UniProtKB-SubCell"/>
</dbReference>
<evidence type="ECO:0000256" key="16">
    <source>
        <dbReference type="ARBA" id="ARBA00026120"/>
    </source>
</evidence>
<dbReference type="InterPro" id="IPR004299">
    <property type="entry name" value="MBOAT_fam"/>
</dbReference>
<comment type="pathway">
    <text evidence="15">Phospholipid metabolism.</text>
</comment>
<comment type="subcellular location">
    <subcellularLocation>
        <location evidence="2">Endoplasmic reticulum</location>
    </subcellularLocation>
    <subcellularLocation>
        <location evidence="1">Membrane</location>
        <topology evidence="1">Multi-pass membrane protein</topology>
    </subcellularLocation>
</comment>
<evidence type="ECO:0000256" key="1">
    <source>
        <dbReference type="ARBA" id="ARBA00004141"/>
    </source>
</evidence>
<keyword evidence="6" id="KW-0808">Transferase</keyword>
<keyword evidence="21" id="KW-1185">Reference proteome</keyword>
<evidence type="ECO:0000313" key="21">
    <source>
        <dbReference type="Proteomes" id="UP000807504"/>
    </source>
</evidence>
<dbReference type="PANTHER" id="PTHR13906:SF14">
    <property type="entry name" value="LYSOPHOSPHOLIPID ACYLTRANSFERASE 5"/>
    <property type="match status" value="1"/>
</dbReference>
<proteinExistence type="inferred from homology"/>
<comment type="pathway">
    <text evidence="3">Lipid metabolism; phospholipid metabolism.</text>
</comment>
<evidence type="ECO:0000256" key="12">
    <source>
        <dbReference type="ARBA" id="ARBA00023209"/>
    </source>
</evidence>
<evidence type="ECO:0000256" key="11">
    <source>
        <dbReference type="ARBA" id="ARBA00023136"/>
    </source>
</evidence>
<dbReference type="AlphaFoldDB" id="A0A8T0EAV1"/>
<evidence type="ECO:0000256" key="2">
    <source>
        <dbReference type="ARBA" id="ARBA00004240"/>
    </source>
</evidence>
<evidence type="ECO:0000256" key="19">
    <source>
        <dbReference type="SAM" id="Phobius"/>
    </source>
</evidence>
<protein>
    <recommendedName>
        <fullName evidence="18">Lysophospholipid acyltransferase 5</fullName>
        <ecNumber evidence="16">2.3.1.23</ecNumber>
        <ecNumber evidence="17">2.3.1.n6</ecNumber>
    </recommendedName>
</protein>
<feature type="transmembrane region" description="Helical" evidence="19">
    <location>
        <begin position="296"/>
        <end position="323"/>
    </location>
</feature>